<keyword evidence="1" id="KW-0812">Transmembrane</keyword>
<gene>
    <name evidence="3" type="ORF">C7459_10681</name>
</gene>
<evidence type="ECO:0000313" key="4">
    <source>
        <dbReference type="Proteomes" id="UP000245634"/>
    </source>
</evidence>
<dbReference type="NCBIfam" id="NF041644">
    <property type="entry name" value="CBO0543_fam"/>
    <property type="match status" value="1"/>
</dbReference>
<keyword evidence="3" id="KW-0223">Dioxygenase</keyword>
<keyword evidence="3" id="KW-0560">Oxidoreductase</keyword>
<dbReference type="GO" id="GO:0051213">
    <property type="term" value="F:dioxygenase activity"/>
    <property type="evidence" value="ECO:0007669"/>
    <property type="project" value="UniProtKB-KW"/>
</dbReference>
<feature type="transmembrane region" description="Helical" evidence="1">
    <location>
        <begin position="122"/>
        <end position="143"/>
    </location>
</feature>
<keyword evidence="1" id="KW-1133">Transmembrane helix</keyword>
<name>A0A316D9D5_9BACL</name>
<reference evidence="3 4" key="1">
    <citation type="submission" date="2018-05" db="EMBL/GenBank/DDBJ databases">
        <title>Genomic Encyclopedia of Type Strains, Phase IV (KMG-IV): sequencing the most valuable type-strain genomes for metagenomic binning, comparative biology and taxonomic classification.</title>
        <authorList>
            <person name="Goeker M."/>
        </authorList>
    </citation>
    <scope>NUCLEOTIDE SEQUENCE [LARGE SCALE GENOMIC DNA]</scope>
    <source>
        <strain evidence="3 4">DSM 18773</strain>
    </source>
</reference>
<proteinExistence type="predicted"/>
<dbReference type="OrthoDB" id="9793254at2"/>
<dbReference type="Pfam" id="PF07883">
    <property type="entry name" value="Cupin_2"/>
    <property type="match status" value="1"/>
</dbReference>
<dbReference type="InterPro" id="IPR011051">
    <property type="entry name" value="RmlC_Cupin_sf"/>
</dbReference>
<keyword evidence="4" id="KW-1185">Reference proteome</keyword>
<dbReference type="AlphaFoldDB" id="A0A316D9D5"/>
<accession>A0A316D9D5</accession>
<dbReference type="Gene3D" id="2.60.120.10">
    <property type="entry name" value="Jelly Rolls"/>
    <property type="match status" value="1"/>
</dbReference>
<dbReference type="InterPro" id="IPR052535">
    <property type="entry name" value="Bacilysin_H2HPP_isomerase"/>
</dbReference>
<dbReference type="InterPro" id="IPR014710">
    <property type="entry name" value="RmlC-like_jellyroll"/>
</dbReference>
<organism evidence="3 4">
    <name type="scientific">Tumebacillus permanentifrigoris</name>
    <dbReference type="NCBI Taxonomy" id="378543"/>
    <lineage>
        <taxon>Bacteria</taxon>
        <taxon>Bacillati</taxon>
        <taxon>Bacillota</taxon>
        <taxon>Bacilli</taxon>
        <taxon>Bacillales</taxon>
        <taxon>Alicyclobacillaceae</taxon>
        <taxon>Tumebacillus</taxon>
    </lineage>
</organism>
<evidence type="ECO:0000313" key="3">
    <source>
        <dbReference type="EMBL" id="PWK13801.1"/>
    </source>
</evidence>
<dbReference type="SUPFAM" id="SSF51182">
    <property type="entry name" value="RmlC-like cupins"/>
    <property type="match status" value="1"/>
</dbReference>
<keyword evidence="1" id="KW-0472">Membrane</keyword>
<dbReference type="PANTHER" id="PTHR40112:SF1">
    <property type="entry name" value="H2HPP ISOMERASE"/>
    <property type="match status" value="1"/>
</dbReference>
<dbReference type="InterPro" id="IPR048147">
    <property type="entry name" value="CBO0543-like"/>
</dbReference>
<sequence length="277" mass="32151">MPFLLLFLISWLAFLLFADWKKWRMYAPVSLLAMVMSLLSDQFVQSIPLWTYQDTYGMLPATVVRFMDDIGVYPVTAYLFVQYVPRHRPASRFLYFLAWTSGVILLEKTFCIQGWMAHKSWWNLWCSYLCDWLIFYALYRFMLLLQRDVKHEKQTSDVVELMKQHGLYLSFLGERNHAEVMLLEVEPGSEVPAHTHSGDEFSLLLQGQLEVTVGAERQALSSGQWLNISREVVHSAVNRDAQENALVLSILLSSGLQQKLREHTVDQLLLSSEPIRL</sequence>
<dbReference type="PANTHER" id="PTHR40112">
    <property type="entry name" value="H2HPP ISOMERASE"/>
    <property type="match status" value="1"/>
</dbReference>
<dbReference type="Proteomes" id="UP000245634">
    <property type="component" value="Unassembled WGS sequence"/>
</dbReference>
<dbReference type="EMBL" id="QGGL01000006">
    <property type="protein sequence ID" value="PWK13801.1"/>
    <property type="molecule type" value="Genomic_DNA"/>
</dbReference>
<feature type="transmembrane region" description="Helical" evidence="1">
    <location>
        <begin position="58"/>
        <end position="81"/>
    </location>
</feature>
<dbReference type="RefSeq" id="WP_109688288.1">
    <property type="nucleotide sequence ID" value="NZ_QGGL01000006.1"/>
</dbReference>
<feature type="domain" description="Cupin type-2" evidence="2">
    <location>
        <begin position="182"/>
        <end position="250"/>
    </location>
</feature>
<dbReference type="InterPro" id="IPR013096">
    <property type="entry name" value="Cupin_2"/>
</dbReference>
<feature type="transmembrane region" description="Helical" evidence="1">
    <location>
        <begin position="93"/>
        <end position="116"/>
    </location>
</feature>
<comment type="caution">
    <text evidence="3">The sequence shown here is derived from an EMBL/GenBank/DDBJ whole genome shotgun (WGS) entry which is preliminary data.</text>
</comment>
<evidence type="ECO:0000259" key="2">
    <source>
        <dbReference type="Pfam" id="PF07883"/>
    </source>
</evidence>
<evidence type="ECO:0000256" key="1">
    <source>
        <dbReference type="SAM" id="Phobius"/>
    </source>
</evidence>
<protein>
    <submittedName>
        <fullName evidence="3">Quercetin dioxygenase-like cupin family protein</fullName>
    </submittedName>
</protein>